<evidence type="ECO:0000313" key="2">
    <source>
        <dbReference type="Proteomes" id="UP001589709"/>
    </source>
</evidence>
<dbReference type="RefSeq" id="WP_381347062.1">
    <property type="nucleotide sequence ID" value="NZ_JBHMCY010000031.1"/>
</dbReference>
<protein>
    <submittedName>
        <fullName evidence="1">Uncharacterized protein</fullName>
    </submittedName>
</protein>
<dbReference type="EMBL" id="JBHMCY010000031">
    <property type="protein sequence ID" value="MFB9464505.1"/>
    <property type="molecule type" value="Genomic_DNA"/>
</dbReference>
<keyword evidence="2" id="KW-1185">Reference proteome</keyword>
<evidence type="ECO:0000313" key="1">
    <source>
        <dbReference type="EMBL" id="MFB9464505.1"/>
    </source>
</evidence>
<sequence>MPVRPRCPRGHFLARTGTCRCLRTDPHTTTHTDLQGQGRRIRYRDLETVQLGGEYL</sequence>
<dbReference type="Proteomes" id="UP001589709">
    <property type="component" value="Unassembled WGS sequence"/>
</dbReference>
<comment type="caution">
    <text evidence="1">The sequence shown here is derived from an EMBL/GenBank/DDBJ whole genome shotgun (WGS) entry which is preliminary data.</text>
</comment>
<name>A0ABV5N2L8_9ACTN</name>
<gene>
    <name evidence="1" type="ORF">ACFF45_17765</name>
</gene>
<accession>A0ABV5N2L8</accession>
<organism evidence="1 2">
    <name type="scientific">Streptomyces cinereospinus</name>
    <dbReference type="NCBI Taxonomy" id="285561"/>
    <lineage>
        <taxon>Bacteria</taxon>
        <taxon>Bacillati</taxon>
        <taxon>Actinomycetota</taxon>
        <taxon>Actinomycetes</taxon>
        <taxon>Kitasatosporales</taxon>
        <taxon>Streptomycetaceae</taxon>
        <taxon>Streptomyces</taxon>
    </lineage>
</organism>
<proteinExistence type="predicted"/>
<reference evidence="1 2" key="1">
    <citation type="submission" date="2024-09" db="EMBL/GenBank/DDBJ databases">
        <authorList>
            <person name="Sun Q."/>
            <person name="Mori K."/>
        </authorList>
    </citation>
    <scope>NUCLEOTIDE SEQUENCE [LARGE SCALE GENOMIC DNA]</scope>
    <source>
        <strain evidence="1 2">JCM 6917</strain>
    </source>
</reference>